<organism evidence="1 2">
    <name type="scientific">Saccharopolyspora taberi</name>
    <dbReference type="NCBI Taxonomy" id="60895"/>
    <lineage>
        <taxon>Bacteria</taxon>
        <taxon>Bacillati</taxon>
        <taxon>Actinomycetota</taxon>
        <taxon>Actinomycetes</taxon>
        <taxon>Pseudonocardiales</taxon>
        <taxon>Pseudonocardiaceae</taxon>
        <taxon>Saccharopolyspora</taxon>
    </lineage>
</organism>
<gene>
    <name evidence="1" type="ORF">GCM10010470_37690</name>
</gene>
<comment type="caution">
    <text evidence="1">The sequence shown here is derived from an EMBL/GenBank/DDBJ whole genome shotgun (WGS) entry which is preliminary data.</text>
</comment>
<sequence length="203" mass="22677">MRFTLPEHAPDTDTLLTSTEHEQRAMRLLNATETAPDLAPSDETRALRKAKAHLLACTREEKADFEDSAEREHALRHAFSPQRPPARIRVFHNAERTAMLGGYTAGHAVVEVYAYDEPDVTAETTDVELADRAFELFNVGDDPDFGEVDHRAREYRDRRNRSLSVGDVVAVDGRFHACAAAGWRPIAPPQQARITQPGTTPLH</sequence>
<dbReference type="RefSeq" id="WP_344681486.1">
    <property type="nucleotide sequence ID" value="NZ_BAAAUX010000015.1"/>
</dbReference>
<accession>A0ABN3VGP3</accession>
<evidence type="ECO:0000313" key="2">
    <source>
        <dbReference type="Proteomes" id="UP001500979"/>
    </source>
</evidence>
<name>A0ABN3VGP3_9PSEU</name>
<dbReference type="EMBL" id="BAAAUX010000015">
    <property type="protein sequence ID" value="GAA2798971.1"/>
    <property type="molecule type" value="Genomic_DNA"/>
</dbReference>
<reference evidence="1 2" key="1">
    <citation type="journal article" date="2019" name="Int. J. Syst. Evol. Microbiol.">
        <title>The Global Catalogue of Microorganisms (GCM) 10K type strain sequencing project: providing services to taxonomists for standard genome sequencing and annotation.</title>
        <authorList>
            <consortium name="The Broad Institute Genomics Platform"/>
            <consortium name="The Broad Institute Genome Sequencing Center for Infectious Disease"/>
            <person name="Wu L."/>
            <person name="Ma J."/>
        </authorList>
    </citation>
    <scope>NUCLEOTIDE SEQUENCE [LARGE SCALE GENOMIC DNA]</scope>
    <source>
        <strain evidence="1 2">JCM 9383</strain>
    </source>
</reference>
<evidence type="ECO:0000313" key="1">
    <source>
        <dbReference type="EMBL" id="GAA2798971.1"/>
    </source>
</evidence>
<proteinExistence type="predicted"/>
<protein>
    <submittedName>
        <fullName evidence="1">Uncharacterized protein</fullName>
    </submittedName>
</protein>
<dbReference type="Proteomes" id="UP001500979">
    <property type="component" value="Unassembled WGS sequence"/>
</dbReference>
<keyword evidence="2" id="KW-1185">Reference proteome</keyword>